<protein>
    <submittedName>
        <fullName evidence="1">Uncharacterized protein</fullName>
    </submittedName>
</protein>
<accession>A0ACB5UKS8</accession>
<evidence type="ECO:0000313" key="1">
    <source>
        <dbReference type="EMBL" id="GMQ63566.1"/>
    </source>
</evidence>
<proteinExistence type="predicted"/>
<dbReference type="EMBL" id="BTPU01000046">
    <property type="protein sequence ID" value="GMQ63566.1"/>
    <property type="molecule type" value="Genomic_DNA"/>
</dbReference>
<reference evidence="1" key="1">
    <citation type="submission" date="2023-09" db="EMBL/GenBank/DDBJ databases">
        <title>Vallitalea sediminicola and Vallitalea maricola sp. nov., anaerobic bacteria isolated from marine sediment.</title>
        <authorList>
            <person name="Hirano S."/>
            <person name="Maeda A."/>
            <person name="Terahara T."/>
            <person name="Mori K."/>
            <person name="Hamada M."/>
            <person name="Matsumoto R."/>
            <person name="Kobayashi T."/>
        </authorList>
    </citation>
    <scope>NUCLEOTIDE SEQUENCE</scope>
    <source>
        <strain evidence="1">AN17-2</strain>
    </source>
</reference>
<name>A0ACB5UKS8_9FIRM</name>
<keyword evidence="2" id="KW-1185">Reference proteome</keyword>
<organism evidence="1 2">
    <name type="scientific">Vallitalea maricola</name>
    <dbReference type="NCBI Taxonomy" id="3074433"/>
    <lineage>
        <taxon>Bacteria</taxon>
        <taxon>Bacillati</taxon>
        <taxon>Bacillota</taxon>
        <taxon>Clostridia</taxon>
        <taxon>Lachnospirales</taxon>
        <taxon>Vallitaleaceae</taxon>
        <taxon>Vallitalea</taxon>
    </lineage>
</organism>
<comment type="caution">
    <text evidence="1">The sequence shown here is derived from an EMBL/GenBank/DDBJ whole genome shotgun (WGS) entry which is preliminary data.</text>
</comment>
<evidence type="ECO:0000313" key="2">
    <source>
        <dbReference type="Proteomes" id="UP001374599"/>
    </source>
</evidence>
<gene>
    <name evidence="1" type="ORF">AN2V17_28000</name>
</gene>
<dbReference type="Proteomes" id="UP001374599">
    <property type="component" value="Unassembled WGS sequence"/>
</dbReference>
<sequence length="336" mass="39579">MYCEMECINKTYIVTIIKVFITGVVILAILGIVTIFININKNNGIKEATTYEFPLQRDVIEQVIEEKQLTWWIEDEQSFIEDQSIFSCRNNEDVFCSLNTYCGDKGRFIILQFHFPQDYTSEQIQQFNQKEWLNILEVACKFYCNSIDTNKVYKEFLSYLERRDSVKHEYGYFAKRIDDTHFRVNLSSFRNDSSHYQLSALRIMNNKAYENIVASRVDGWKSYSVSKGIKIIDDINVLDIREIKPEEQLVRLIVKGHLKDIKRLKKIPKNLQEALTYHPHKDDYFTAKLTDDTGSIDVFLIKTSLNSSELGQNRNHYIDYYPKDKLIIINFSTLNK</sequence>